<dbReference type="Pfam" id="PF03974">
    <property type="entry name" value="Ecotin"/>
    <property type="match status" value="1"/>
</dbReference>
<proteinExistence type="inferred from homology"/>
<evidence type="ECO:0000313" key="3">
    <source>
        <dbReference type="EMBL" id="GGE10626.1"/>
    </source>
</evidence>
<evidence type="ECO:0000256" key="1">
    <source>
        <dbReference type="ARBA" id="ARBA00010558"/>
    </source>
</evidence>
<dbReference type="InterPro" id="IPR005658">
    <property type="entry name" value="Prot_inh_ecotin"/>
</dbReference>
<gene>
    <name evidence="3" type="primary">eco</name>
    <name evidence="3" type="ORF">GCM10011516_05420</name>
</gene>
<comment type="caution">
    <text evidence="3">The sequence shown here is derived from an EMBL/GenBank/DDBJ whole genome shotgun (WGS) entry which is preliminary data.</text>
</comment>
<reference evidence="3" key="2">
    <citation type="submission" date="2020-09" db="EMBL/GenBank/DDBJ databases">
        <authorList>
            <person name="Sun Q."/>
            <person name="Zhou Y."/>
        </authorList>
    </citation>
    <scope>NUCLEOTIDE SEQUENCE</scope>
    <source>
        <strain evidence="3">CGMCC 1.15966</strain>
    </source>
</reference>
<feature type="chain" id="PRO_5034244201" evidence="2">
    <location>
        <begin position="29"/>
        <end position="171"/>
    </location>
</feature>
<keyword evidence="2" id="KW-0732">Signal</keyword>
<sequence length="171" mass="19502">MKNMKQSKLSALLILMLGLFLMPQASKAQEMLMKVNTDIFPKPEKGFKKMVIEVPYSDSDKNKKIEFTVGKMMEVDGCNHYGLQGTIETKDLEGWGYNYYVFNSNGEVISTQMACPDAPKRNLFVSAQPNLVPYNGKMPIVIYIPEEFDVQFKIYTSNDEVFRALEDKSSK</sequence>
<dbReference type="PANTHER" id="PTHR35890:SF3">
    <property type="entry name" value="ECOTIN"/>
    <property type="match status" value="1"/>
</dbReference>
<dbReference type="GO" id="GO:0004867">
    <property type="term" value="F:serine-type endopeptidase inhibitor activity"/>
    <property type="evidence" value="ECO:0007669"/>
    <property type="project" value="InterPro"/>
</dbReference>
<comment type="similarity">
    <text evidence="1">Belongs to the protease inhibitor I11 (ecotin) family.</text>
</comment>
<feature type="signal peptide" evidence="2">
    <location>
        <begin position="1"/>
        <end position="28"/>
    </location>
</feature>
<name>A0A8H9KSG5_9SPHI</name>
<accession>A0A8H9KSG5</accession>
<evidence type="ECO:0000313" key="4">
    <source>
        <dbReference type="Proteomes" id="UP000614460"/>
    </source>
</evidence>
<dbReference type="InterPro" id="IPR036198">
    <property type="entry name" value="Ecotin_sf"/>
</dbReference>
<organism evidence="3 4">
    <name type="scientific">Sphingobacterium cellulitidis</name>
    <dbReference type="NCBI Taxonomy" id="1768011"/>
    <lineage>
        <taxon>Bacteria</taxon>
        <taxon>Pseudomonadati</taxon>
        <taxon>Bacteroidota</taxon>
        <taxon>Sphingobacteriia</taxon>
        <taxon>Sphingobacteriales</taxon>
        <taxon>Sphingobacteriaceae</taxon>
        <taxon>Sphingobacterium</taxon>
    </lineage>
</organism>
<dbReference type="PANTHER" id="PTHR35890">
    <property type="match status" value="1"/>
</dbReference>
<protein>
    <submittedName>
        <fullName evidence="3">Ecotin</fullName>
    </submittedName>
</protein>
<dbReference type="Proteomes" id="UP000614460">
    <property type="component" value="Unassembled WGS sequence"/>
</dbReference>
<dbReference type="EMBL" id="BMKM01000001">
    <property type="protein sequence ID" value="GGE10626.1"/>
    <property type="molecule type" value="Genomic_DNA"/>
</dbReference>
<keyword evidence="4" id="KW-1185">Reference proteome</keyword>
<dbReference type="SUPFAM" id="SSF49772">
    <property type="entry name" value="Ecotin, trypsin inhibitor"/>
    <property type="match status" value="1"/>
</dbReference>
<evidence type="ECO:0000256" key="2">
    <source>
        <dbReference type="SAM" id="SignalP"/>
    </source>
</evidence>
<dbReference type="AlphaFoldDB" id="A0A8H9KSG5"/>
<reference evidence="3" key="1">
    <citation type="journal article" date="2014" name="Int. J. Syst. Evol. Microbiol.">
        <title>Complete genome sequence of Corynebacterium casei LMG S-19264T (=DSM 44701T), isolated from a smear-ripened cheese.</title>
        <authorList>
            <consortium name="US DOE Joint Genome Institute (JGI-PGF)"/>
            <person name="Walter F."/>
            <person name="Albersmeier A."/>
            <person name="Kalinowski J."/>
            <person name="Ruckert C."/>
        </authorList>
    </citation>
    <scope>NUCLEOTIDE SEQUENCE</scope>
    <source>
        <strain evidence="3">CGMCC 1.15966</strain>
    </source>
</reference>
<dbReference type="Gene3D" id="2.60.40.550">
    <property type="entry name" value="Ecotin"/>
    <property type="match status" value="1"/>
</dbReference>